<dbReference type="Proteomes" id="UP000190831">
    <property type="component" value="Chromosome F"/>
</dbReference>
<dbReference type="OMA" id="NHENHYL"/>
<dbReference type="AlphaFoldDB" id="A0A1G4MGE0"/>
<protein>
    <submittedName>
        <fullName evidence="2">LAFE_0F15016g1_1</fullName>
    </submittedName>
</protein>
<organism evidence="2 3">
    <name type="scientific">Lachancea fermentati</name>
    <name type="common">Zygosaccharomyces fermentati</name>
    <dbReference type="NCBI Taxonomy" id="4955"/>
    <lineage>
        <taxon>Eukaryota</taxon>
        <taxon>Fungi</taxon>
        <taxon>Dikarya</taxon>
        <taxon>Ascomycota</taxon>
        <taxon>Saccharomycotina</taxon>
        <taxon>Saccharomycetes</taxon>
        <taxon>Saccharomycetales</taxon>
        <taxon>Saccharomycetaceae</taxon>
        <taxon>Lachancea</taxon>
    </lineage>
</organism>
<dbReference type="OrthoDB" id="4070734at2759"/>
<keyword evidence="3" id="KW-1185">Reference proteome</keyword>
<dbReference type="EMBL" id="LT598490">
    <property type="protein sequence ID" value="SCW02821.1"/>
    <property type="molecule type" value="Genomic_DNA"/>
</dbReference>
<gene>
    <name evidence="2" type="ORF">LAFE_0F15016G</name>
</gene>
<reference evidence="3" key="1">
    <citation type="submission" date="2016-03" db="EMBL/GenBank/DDBJ databases">
        <authorList>
            <person name="Devillers H."/>
        </authorList>
    </citation>
    <scope>NUCLEOTIDE SEQUENCE [LARGE SCALE GENOMIC DNA]</scope>
</reference>
<feature type="region of interest" description="Disordered" evidence="1">
    <location>
        <begin position="157"/>
        <end position="197"/>
    </location>
</feature>
<evidence type="ECO:0000313" key="3">
    <source>
        <dbReference type="Proteomes" id="UP000190831"/>
    </source>
</evidence>
<accession>A0A1G4MGE0</accession>
<evidence type="ECO:0000313" key="2">
    <source>
        <dbReference type="EMBL" id="SCW02821.1"/>
    </source>
</evidence>
<proteinExistence type="predicted"/>
<evidence type="ECO:0000256" key="1">
    <source>
        <dbReference type="SAM" id="MobiDB-lite"/>
    </source>
</evidence>
<name>A0A1G4MGE0_LACFM</name>
<sequence length="621" mass="70642">MPSVKVKDYFDNDDNGLWSWYLSNLREGHFEELTNNVLKFTLLRRFLNEQLMADTVQFNKKLLLVSIPDTVHENTGLLENFLRDYFHLDDLQYIQIKKLTRERCYNHENHYLISDNLNNFNDRSFLEFGHRARMANSNTNTRILPQNSGNQYSVLSGETGFDSLKSSQEDPESPRALQPSHVVEETIGSPLSSPASPLRMERVKSIASSDDSADESSEIVINFSQKLRPKPYRSLVRTVLSDDAEPTTSADVSIYSDDLSSYEGEILAHTITREEDATSSVADGDSISELSSVDHSLNSLSYQSELSQDTRSMVSIFPSISISDKFGRFRLVLQSILIQHPDTRQIYTAVRQSNNDPTVAHVNDDWLLYDEIFSMDNLQMLTLHDVLEVNRFFPKILFYSLVMITEEVAQEAQQYYPLPNSHNPKPIPSASTLSENTLKLQNTLNSTISNMNSQLSPTSKNGYSRIAEDTEQYYPDIDDDYDEDSDDGRVVQLYAATRTNSNNTTAHRSIRTVNSIGDWAFHHDSARNPLSNVSTTEDYEFSDDKIRRAISKSPSKNALTKSATLGSLSTVERSKSTPLPSILRTLSSFDDEALYWKKKVEKFKRKRRARPKKSDANCVLM</sequence>